<name>A0A177NDS9_9GAMM</name>
<dbReference type="SMART" id="SM00382">
    <property type="entry name" value="AAA"/>
    <property type="match status" value="1"/>
</dbReference>
<dbReference type="EMBL" id="LUUJ01000077">
    <property type="protein sequence ID" value="OAI16207.1"/>
    <property type="molecule type" value="Genomic_DNA"/>
</dbReference>
<protein>
    <submittedName>
        <fullName evidence="6">ABC transporter</fullName>
    </submittedName>
</protein>
<dbReference type="InterPro" id="IPR003593">
    <property type="entry name" value="AAA+_ATPase"/>
</dbReference>
<dbReference type="Proteomes" id="UP000077857">
    <property type="component" value="Unassembled WGS sequence"/>
</dbReference>
<accession>A0A177NDS9</accession>
<comment type="similarity">
    <text evidence="1">Belongs to the ABC transporter superfamily.</text>
</comment>
<organism evidence="6 7">
    <name type="scientific">Methylomonas koyamae</name>
    <dbReference type="NCBI Taxonomy" id="702114"/>
    <lineage>
        <taxon>Bacteria</taxon>
        <taxon>Pseudomonadati</taxon>
        <taxon>Pseudomonadota</taxon>
        <taxon>Gammaproteobacteria</taxon>
        <taxon>Methylococcales</taxon>
        <taxon>Methylococcaceae</taxon>
        <taxon>Methylomonas</taxon>
    </lineage>
</organism>
<evidence type="ECO:0000256" key="1">
    <source>
        <dbReference type="ARBA" id="ARBA00005417"/>
    </source>
</evidence>
<feature type="domain" description="ABC transporter" evidence="5">
    <location>
        <begin position="2"/>
        <end position="232"/>
    </location>
</feature>
<evidence type="ECO:0000313" key="7">
    <source>
        <dbReference type="Proteomes" id="UP000077857"/>
    </source>
</evidence>
<dbReference type="CDD" id="cd03230">
    <property type="entry name" value="ABC_DR_subfamily_A"/>
    <property type="match status" value="1"/>
</dbReference>
<comment type="caution">
    <text evidence="6">The sequence shown here is derived from an EMBL/GenBank/DDBJ whole genome shotgun (WGS) entry which is preliminary data.</text>
</comment>
<evidence type="ECO:0000259" key="5">
    <source>
        <dbReference type="PROSITE" id="PS50893"/>
    </source>
</evidence>
<dbReference type="GO" id="GO:0005524">
    <property type="term" value="F:ATP binding"/>
    <property type="evidence" value="ECO:0007669"/>
    <property type="project" value="UniProtKB-KW"/>
</dbReference>
<dbReference type="GO" id="GO:0016887">
    <property type="term" value="F:ATP hydrolysis activity"/>
    <property type="evidence" value="ECO:0007669"/>
    <property type="project" value="InterPro"/>
</dbReference>
<keyword evidence="3" id="KW-0547">Nucleotide-binding</keyword>
<evidence type="ECO:0000256" key="3">
    <source>
        <dbReference type="ARBA" id="ARBA00022741"/>
    </source>
</evidence>
<dbReference type="Pfam" id="PF00005">
    <property type="entry name" value="ABC_tran"/>
    <property type="match status" value="1"/>
</dbReference>
<evidence type="ECO:0000256" key="2">
    <source>
        <dbReference type="ARBA" id="ARBA00022448"/>
    </source>
</evidence>
<dbReference type="RefSeq" id="WP_064040527.1">
    <property type="nucleotide sequence ID" value="NZ_LUUJ01000077.1"/>
</dbReference>
<dbReference type="PANTHER" id="PTHR43335">
    <property type="entry name" value="ABC TRANSPORTER, ATP-BINDING PROTEIN"/>
    <property type="match status" value="1"/>
</dbReference>
<evidence type="ECO:0000313" key="6">
    <source>
        <dbReference type="EMBL" id="OAI16207.1"/>
    </source>
</evidence>
<reference evidence="6 7" key="1">
    <citation type="submission" date="2016-03" db="EMBL/GenBank/DDBJ databases">
        <authorList>
            <person name="Ploux O."/>
        </authorList>
    </citation>
    <scope>NUCLEOTIDE SEQUENCE [LARGE SCALE GENOMIC DNA]</scope>
    <source>
        <strain evidence="6 7">R-45378</strain>
    </source>
</reference>
<keyword evidence="2" id="KW-0813">Transport</keyword>
<dbReference type="OrthoDB" id="9781337at2"/>
<keyword evidence="4" id="KW-0067">ATP-binding</keyword>
<gene>
    <name evidence="6" type="ORF">A1507_12150</name>
</gene>
<sequence length="304" mass="33211">MIAVDNLIFEYPGVRALDRASFTIPQGRVTALVGPNGAGKTTLLRCMAALEQPVSGRIEIGGIDVLEQPRACHRIIGYLSDFFGLYQRLTVRQCLHYVARAQGIAAADCPAAIADVARSLQIEDRLDQYPGELSRGLRQRLAIAQAIIHKPAVVLLDEPASGLDPEARHQLAELFLQLQRQGMTLVVSSHILAELEAYSSNMLVLRQGRIVEHAALNAPAQHKPFRLQLAAAIPQLADILRKLPGLELVRTDQDRLAIVNLESDGLSQHRVLKALLDAGLPVCEFAPAAVNLQDAYLQTLDKQP</sequence>
<evidence type="ECO:0000256" key="4">
    <source>
        <dbReference type="ARBA" id="ARBA00022840"/>
    </source>
</evidence>
<dbReference type="InterPro" id="IPR027417">
    <property type="entry name" value="P-loop_NTPase"/>
</dbReference>
<dbReference type="Gene3D" id="3.40.50.300">
    <property type="entry name" value="P-loop containing nucleotide triphosphate hydrolases"/>
    <property type="match status" value="1"/>
</dbReference>
<dbReference type="SUPFAM" id="SSF52540">
    <property type="entry name" value="P-loop containing nucleoside triphosphate hydrolases"/>
    <property type="match status" value="1"/>
</dbReference>
<proteinExistence type="inferred from homology"/>
<dbReference type="InterPro" id="IPR003439">
    <property type="entry name" value="ABC_transporter-like_ATP-bd"/>
</dbReference>
<dbReference type="AlphaFoldDB" id="A0A177NDS9"/>
<dbReference type="PROSITE" id="PS50893">
    <property type="entry name" value="ABC_TRANSPORTER_2"/>
    <property type="match status" value="1"/>
</dbReference>